<dbReference type="Pfam" id="PF25583">
    <property type="entry name" value="WCX"/>
    <property type="match status" value="1"/>
</dbReference>
<comment type="caution">
    <text evidence="3">The sequence shown here is derived from an EMBL/GenBank/DDBJ whole genome shotgun (WGS) entry which is preliminary data.</text>
</comment>
<protein>
    <submittedName>
        <fullName evidence="3">Transcriptional factor</fullName>
    </submittedName>
</protein>
<dbReference type="AlphaFoldDB" id="A0A423FEQ0"/>
<evidence type="ECO:0000313" key="3">
    <source>
        <dbReference type="EMBL" id="ROM56049.1"/>
    </source>
</evidence>
<dbReference type="RefSeq" id="WP_123474396.1">
    <property type="nucleotide sequence ID" value="NZ_MOAZ01000003.1"/>
</dbReference>
<sequence length="345" mass="38767">MSDPKDRLFRHLALLRLIPREPRSLSTAELLQRLRAEQFDLDLRTLQRDLTGRLGLDFPLLCDESQRPYRWSFPKDTPQFDLPALDTPTALAFALAESHLAKLLPPSVLNLLAPHFELAQRQLQGLQHNTLAYWAKHVRAVPNGKALQPAPIEDAVWSDVAAALLEARQLDIVYQSRSKGDQKTLRIHPAGIVSRHSVSYLLGTVAGYNDVRQFALHRIHQATCLEEAAHVQADFEIDHYLQGGGFNSAGPVAHHTLIADVAPSIAWLLKETPLSAEQTLTPLPGSDWQRLHAQVPDDQETFWWVFGLGESIHLHQPVSWTQAIAEKLSKMTALYTPDYARQEAQ</sequence>
<dbReference type="InterPro" id="IPR051534">
    <property type="entry name" value="CBASS_pafABC_assoc_protein"/>
</dbReference>
<dbReference type="EMBL" id="MOAZ01000003">
    <property type="protein sequence ID" value="ROM56049.1"/>
    <property type="molecule type" value="Genomic_DNA"/>
</dbReference>
<evidence type="ECO:0000259" key="1">
    <source>
        <dbReference type="Pfam" id="PF13280"/>
    </source>
</evidence>
<dbReference type="InterPro" id="IPR026881">
    <property type="entry name" value="WYL_dom"/>
</dbReference>
<evidence type="ECO:0000259" key="2">
    <source>
        <dbReference type="Pfam" id="PF25583"/>
    </source>
</evidence>
<dbReference type="PROSITE" id="PS52050">
    <property type="entry name" value="WYL"/>
    <property type="match status" value="1"/>
</dbReference>
<evidence type="ECO:0000313" key="4">
    <source>
        <dbReference type="Proteomes" id="UP000283389"/>
    </source>
</evidence>
<name>A0A423FEQ0_9PSED</name>
<proteinExistence type="predicted"/>
<feature type="domain" description="WCX" evidence="2">
    <location>
        <begin position="259"/>
        <end position="331"/>
    </location>
</feature>
<gene>
    <name evidence="3" type="ORF">BK649_03575</name>
</gene>
<reference evidence="3 4" key="1">
    <citation type="submission" date="2016-10" db="EMBL/GenBank/DDBJ databases">
        <title>Comparative genome analysis of multiple Pseudomonas spp. focuses on biocontrol and plant growth promoting traits.</title>
        <authorList>
            <person name="Tao X.-Y."/>
            <person name="Taylor C.G."/>
        </authorList>
    </citation>
    <scope>NUCLEOTIDE SEQUENCE [LARGE SCALE GENOMIC DNA]</scope>
    <source>
        <strain evidence="3 4">36C8</strain>
    </source>
</reference>
<accession>A0A423FEQ0</accession>
<organism evidence="3 4">
    <name type="scientific">Pseudomonas canadensis</name>
    <dbReference type="NCBI Taxonomy" id="915099"/>
    <lineage>
        <taxon>Bacteria</taxon>
        <taxon>Pseudomonadati</taxon>
        <taxon>Pseudomonadota</taxon>
        <taxon>Gammaproteobacteria</taxon>
        <taxon>Pseudomonadales</taxon>
        <taxon>Pseudomonadaceae</taxon>
        <taxon>Pseudomonas</taxon>
    </lineage>
</organism>
<dbReference type="Proteomes" id="UP000283389">
    <property type="component" value="Unassembled WGS sequence"/>
</dbReference>
<dbReference type="Pfam" id="PF13280">
    <property type="entry name" value="WYL"/>
    <property type="match status" value="1"/>
</dbReference>
<dbReference type="InterPro" id="IPR057727">
    <property type="entry name" value="WCX_dom"/>
</dbReference>
<feature type="domain" description="WYL" evidence="1">
    <location>
        <begin position="157"/>
        <end position="223"/>
    </location>
</feature>
<dbReference type="PANTHER" id="PTHR34580">
    <property type="match status" value="1"/>
</dbReference>
<dbReference type="PANTHER" id="PTHR34580:SF1">
    <property type="entry name" value="PROTEIN PAFC"/>
    <property type="match status" value="1"/>
</dbReference>